<evidence type="ECO:0000256" key="5">
    <source>
        <dbReference type="ARBA" id="ARBA00022777"/>
    </source>
</evidence>
<dbReference type="Gene3D" id="3.30.450.20">
    <property type="entry name" value="PAS domain"/>
    <property type="match status" value="1"/>
</dbReference>
<accession>A0ABQ5KIQ7</accession>
<dbReference type="InterPro" id="IPR000014">
    <property type="entry name" value="PAS"/>
</dbReference>
<evidence type="ECO:0000256" key="1">
    <source>
        <dbReference type="ARBA" id="ARBA00000085"/>
    </source>
</evidence>
<comment type="catalytic activity">
    <reaction evidence="1">
        <text>ATP + protein L-histidine = ADP + protein N-phospho-L-histidine.</text>
        <dbReference type="EC" id="2.7.13.3"/>
    </reaction>
</comment>
<organism evidence="7 8">
    <name type="scientific">Aduncisulcus paluster</name>
    <dbReference type="NCBI Taxonomy" id="2918883"/>
    <lineage>
        <taxon>Eukaryota</taxon>
        <taxon>Metamonada</taxon>
        <taxon>Carpediemonas-like organisms</taxon>
        <taxon>Aduncisulcus</taxon>
    </lineage>
</organism>
<feature type="non-terminal residue" evidence="7">
    <location>
        <position position="1"/>
    </location>
</feature>
<dbReference type="EMBL" id="BQXS01002042">
    <property type="protein sequence ID" value="GKT31329.1"/>
    <property type="molecule type" value="Genomic_DNA"/>
</dbReference>
<dbReference type="NCBIfam" id="TIGR00229">
    <property type="entry name" value="sensory_box"/>
    <property type="match status" value="1"/>
</dbReference>
<keyword evidence="5" id="KW-0418">Kinase</keyword>
<dbReference type="Gene3D" id="3.30.70.270">
    <property type="match status" value="1"/>
</dbReference>
<evidence type="ECO:0000259" key="6">
    <source>
        <dbReference type="PROSITE" id="PS50113"/>
    </source>
</evidence>
<gene>
    <name evidence="7" type="ORF">ADUPG1_001975</name>
</gene>
<dbReference type="Pfam" id="PF08447">
    <property type="entry name" value="PAS_3"/>
    <property type="match status" value="1"/>
</dbReference>
<keyword evidence="4" id="KW-0808">Transferase</keyword>
<dbReference type="InterPro" id="IPR013655">
    <property type="entry name" value="PAS_fold_3"/>
</dbReference>
<dbReference type="PANTHER" id="PTHR43304:SF1">
    <property type="entry name" value="PAC DOMAIN-CONTAINING PROTEIN"/>
    <property type="match status" value="1"/>
</dbReference>
<evidence type="ECO:0000256" key="3">
    <source>
        <dbReference type="ARBA" id="ARBA00022553"/>
    </source>
</evidence>
<dbReference type="PROSITE" id="PS50113">
    <property type="entry name" value="PAC"/>
    <property type="match status" value="1"/>
</dbReference>
<name>A0ABQ5KIQ7_9EUKA</name>
<evidence type="ECO:0000256" key="4">
    <source>
        <dbReference type="ARBA" id="ARBA00022679"/>
    </source>
</evidence>
<dbReference type="SUPFAM" id="SSF55785">
    <property type="entry name" value="PYP-like sensor domain (PAS domain)"/>
    <property type="match status" value="1"/>
</dbReference>
<evidence type="ECO:0000313" key="7">
    <source>
        <dbReference type="EMBL" id="GKT31329.1"/>
    </source>
</evidence>
<feature type="non-terminal residue" evidence="7">
    <location>
        <position position="150"/>
    </location>
</feature>
<dbReference type="InterPro" id="IPR000700">
    <property type="entry name" value="PAS-assoc_C"/>
</dbReference>
<dbReference type="PANTHER" id="PTHR43304">
    <property type="entry name" value="PHYTOCHROME-LIKE PROTEIN CPH1"/>
    <property type="match status" value="1"/>
</dbReference>
<evidence type="ECO:0000313" key="8">
    <source>
        <dbReference type="Proteomes" id="UP001057375"/>
    </source>
</evidence>
<dbReference type="EC" id="2.7.13.3" evidence="2"/>
<dbReference type="InterPro" id="IPR052162">
    <property type="entry name" value="Sensor_kinase/Photoreceptor"/>
</dbReference>
<comment type="caution">
    <text evidence="7">The sequence shown here is derived from an EMBL/GenBank/DDBJ whole genome shotgun (WGS) entry which is preliminary data.</text>
</comment>
<sequence length="150" mass="17758">RRQFSILKQLTDSSAWEFDFKTGQIWCSPELLHSVPVPTDNIRFSLHKALHLIHPEDRRPLISAARRYLKGDRNKIFRFDMRLFTDCGDLRWVELIGNIRSSKKGKPEQLAGILIDIRKRKREEERLREEAVTDPLTGVANRRLFEHRLQ</sequence>
<evidence type="ECO:0000256" key="2">
    <source>
        <dbReference type="ARBA" id="ARBA00012438"/>
    </source>
</evidence>
<protein>
    <recommendedName>
        <fullName evidence="2">histidine kinase</fullName>
        <ecNumber evidence="2">2.7.13.3</ecNumber>
    </recommendedName>
</protein>
<dbReference type="InterPro" id="IPR035965">
    <property type="entry name" value="PAS-like_dom_sf"/>
</dbReference>
<dbReference type="Proteomes" id="UP001057375">
    <property type="component" value="Unassembled WGS sequence"/>
</dbReference>
<feature type="domain" description="PAC" evidence="6">
    <location>
        <begin position="77"/>
        <end position="129"/>
    </location>
</feature>
<reference evidence="7" key="1">
    <citation type="submission" date="2022-03" db="EMBL/GenBank/DDBJ databases">
        <title>Draft genome sequence of Aduncisulcus paluster, a free-living microaerophilic Fornicata.</title>
        <authorList>
            <person name="Yuyama I."/>
            <person name="Kume K."/>
            <person name="Tamura T."/>
            <person name="Inagaki Y."/>
            <person name="Hashimoto T."/>
        </authorList>
    </citation>
    <scope>NUCLEOTIDE SEQUENCE</scope>
    <source>
        <strain evidence="7">NY0171</strain>
    </source>
</reference>
<keyword evidence="3" id="KW-0597">Phosphoprotein</keyword>
<proteinExistence type="predicted"/>
<keyword evidence="8" id="KW-1185">Reference proteome</keyword>
<dbReference type="InterPro" id="IPR043128">
    <property type="entry name" value="Rev_trsase/Diguanyl_cyclase"/>
</dbReference>